<name>A0A1Q8E8U5_9STRE</name>
<organism evidence="2 3">
    <name type="scientific">Streptococcus cuniculi</name>
    <dbReference type="NCBI Taxonomy" id="1432788"/>
    <lineage>
        <taxon>Bacteria</taxon>
        <taxon>Bacillati</taxon>
        <taxon>Bacillota</taxon>
        <taxon>Bacilli</taxon>
        <taxon>Lactobacillales</taxon>
        <taxon>Streptococcaceae</taxon>
        <taxon>Streptococcus</taxon>
    </lineage>
</organism>
<feature type="transmembrane region" description="Helical" evidence="1">
    <location>
        <begin position="12"/>
        <end position="29"/>
    </location>
</feature>
<reference evidence="3" key="1">
    <citation type="submission" date="2016-12" db="EMBL/GenBank/DDBJ databases">
        <authorList>
            <person name="Gulvik C.A."/>
        </authorList>
    </citation>
    <scope>NUCLEOTIDE SEQUENCE [LARGE SCALE GENOMIC DNA]</scope>
    <source>
        <strain evidence="3">NED12-00049-6B</strain>
    </source>
</reference>
<keyword evidence="1" id="KW-0812">Transmembrane</keyword>
<sequence>MGKYLSEIKHIIAVVSVSIVIKWLLHAYISRFGLKFYFSNYIGKNVNEVSLNRYFLCGGILSDSEVVAKNGIFEILGSKMSNETPKEVLRSHYQENIKKRKW</sequence>
<keyword evidence="1" id="KW-0472">Membrane</keyword>
<dbReference type="EMBL" id="MSJM01000003">
    <property type="protein sequence ID" value="OLF48213.1"/>
    <property type="molecule type" value="Genomic_DNA"/>
</dbReference>
<comment type="caution">
    <text evidence="2">The sequence shown here is derived from an EMBL/GenBank/DDBJ whole genome shotgun (WGS) entry which is preliminary data.</text>
</comment>
<protein>
    <submittedName>
        <fullName evidence="2">Uncharacterized protein</fullName>
    </submittedName>
</protein>
<dbReference type="AlphaFoldDB" id="A0A1Q8E8U5"/>
<proteinExistence type="predicted"/>
<evidence type="ECO:0000256" key="1">
    <source>
        <dbReference type="SAM" id="Phobius"/>
    </source>
</evidence>
<gene>
    <name evidence="2" type="ORF">BU202_04260</name>
</gene>
<keyword evidence="1" id="KW-1133">Transmembrane helix</keyword>
<evidence type="ECO:0000313" key="2">
    <source>
        <dbReference type="EMBL" id="OLF48213.1"/>
    </source>
</evidence>
<accession>A0A1Q8E8U5</accession>
<dbReference type="Proteomes" id="UP000186890">
    <property type="component" value="Unassembled WGS sequence"/>
</dbReference>
<keyword evidence="3" id="KW-1185">Reference proteome</keyword>
<evidence type="ECO:0000313" key="3">
    <source>
        <dbReference type="Proteomes" id="UP000186890"/>
    </source>
</evidence>